<name>A0AAV2YS87_9STRA</name>
<feature type="non-terminal residue" evidence="1">
    <location>
        <position position="1"/>
    </location>
</feature>
<reference evidence="1" key="1">
    <citation type="submission" date="2022-11" db="EMBL/GenBank/DDBJ databases">
        <authorList>
            <person name="Morgan W.R."/>
            <person name="Tartar A."/>
        </authorList>
    </citation>
    <scope>NUCLEOTIDE SEQUENCE</scope>
    <source>
        <strain evidence="1">ARSEF 373</strain>
    </source>
</reference>
<comment type="caution">
    <text evidence="1">The sequence shown here is derived from an EMBL/GenBank/DDBJ whole genome shotgun (WGS) entry which is preliminary data.</text>
</comment>
<organism evidence="1 2">
    <name type="scientific">Lagenidium giganteum</name>
    <dbReference type="NCBI Taxonomy" id="4803"/>
    <lineage>
        <taxon>Eukaryota</taxon>
        <taxon>Sar</taxon>
        <taxon>Stramenopiles</taxon>
        <taxon>Oomycota</taxon>
        <taxon>Peronosporomycetes</taxon>
        <taxon>Pythiales</taxon>
        <taxon>Pythiaceae</taxon>
    </lineage>
</organism>
<dbReference type="Proteomes" id="UP001146120">
    <property type="component" value="Unassembled WGS sequence"/>
</dbReference>
<protein>
    <submittedName>
        <fullName evidence="1">Uncharacterized protein</fullName>
    </submittedName>
</protein>
<keyword evidence="2" id="KW-1185">Reference proteome</keyword>
<accession>A0AAV2YS87</accession>
<sequence>VVTDSRDSLTVVEALAVLCRRLAEQSRWATLESEFGRSAGSLARMFYCVVDIIYSSHKQRIYFNIALVKTKLQYYFAGVSVKGSPLKFA</sequence>
<proteinExistence type="predicted"/>
<evidence type="ECO:0000313" key="1">
    <source>
        <dbReference type="EMBL" id="DAZ97547.1"/>
    </source>
</evidence>
<evidence type="ECO:0000313" key="2">
    <source>
        <dbReference type="Proteomes" id="UP001146120"/>
    </source>
</evidence>
<dbReference type="AlphaFoldDB" id="A0AAV2YS87"/>
<dbReference type="EMBL" id="DAKRPA010000132">
    <property type="protein sequence ID" value="DAZ97547.1"/>
    <property type="molecule type" value="Genomic_DNA"/>
</dbReference>
<reference evidence="1" key="2">
    <citation type="journal article" date="2023" name="Microbiol Resour">
        <title>Decontamination and Annotation of the Draft Genome Sequence of the Oomycete Lagenidium giganteum ARSEF 373.</title>
        <authorList>
            <person name="Morgan W.R."/>
            <person name="Tartar A."/>
        </authorList>
    </citation>
    <scope>NUCLEOTIDE SEQUENCE</scope>
    <source>
        <strain evidence="1">ARSEF 373</strain>
    </source>
</reference>
<gene>
    <name evidence="1" type="ORF">N0F65_003033</name>
</gene>